<sequence>MTPRKIGKNICTVCKIVDLPNGSTWRHLNSDAGLKKNLSTLLLKYGEIDVLEGVVCRNCERKLLSLDKQVSEFRSKCNEKLDLVGGKRCMSEHLSKATKRRSESIKVRAKTELFPNTPDSGIEDKENDSSVLNVIPTTPRLSFSNSSDSGYVTLLTPILPKPSFQSYTCSTTPGTIDKADNNKSTVQSKCITSTPKPENRGSELKFSKKHDDELPLQEHNYASSASEKFNRKKACSRKKKKPSQSSMKTTENNNLHKKLFEQPEICDVLSSEEFSTVISVLPTRSRKTFVNTILQFAEIKTLVKEELLSELSKEHKILKNRKHGKISTLMTKDFEDLKQFTWDSIVNEAVTEFPLLVDVLLAFLVPDSLEHKTKVERVASLTPRIGFLYSVLAQGRNHELSKVQRVISINLFDNLCDQKVVSPELSIDWYISSKRHYSLYYNNKSDISQAVPGMTDGMRDYCNSKTCRRAYLCEHFGCEFSEMNFKHECCDLCEME</sequence>
<feature type="compositionally biased region" description="Basic residues" evidence="1">
    <location>
        <begin position="230"/>
        <end position="242"/>
    </location>
</feature>
<dbReference type="InterPro" id="IPR036388">
    <property type="entry name" value="WH-like_DNA-bd_sf"/>
</dbReference>
<evidence type="ECO:0000313" key="3">
    <source>
        <dbReference type="Proteomes" id="UP000596742"/>
    </source>
</evidence>
<dbReference type="Proteomes" id="UP000596742">
    <property type="component" value="Unassembled WGS sequence"/>
</dbReference>
<dbReference type="OrthoDB" id="6137837at2759"/>
<dbReference type="AlphaFoldDB" id="A0A8B6DJB0"/>
<feature type="compositionally biased region" description="Basic and acidic residues" evidence="1">
    <location>
        <begin position="197"/>
        <end position="213"/>
    </location>
</feature>
<organism evidence="2 3">
    <name type="scientific">Mytilus galloprovincialis</name>
    <name type="common">Mediterranean mussel</name>
    <dbReference type="NCBI Taxonomy" id="29158"/>
    <lineage>
        <taxon>Eukaryota</taxon>
        <taxon>Metazoa</taxon>
        <taxon>Spiralia</taxon>
        <taxon>Lophotrochozoa</taxon>
        <taxon>Mollusca</taxon>
        <taxon>Bivalvia</taxon>
        <taxon>Autobranchia</taxon>
        <taxon>Pteriomorphia</taxon>
        <taxon>Mytilida</taxon>
        <taxon>Mytiloidea</taxon>
        <taxon>Mytilidae</taxon>
        <taxon>Mytilinae</taxon>
        <taxon>Mytilus</taxon>
    </lineage>
</organism>
<evidence type="ECO:0000256" key="1">
    <source>
        <dbReference type="SAM" id="MobiDB-lite"/>
    </source>
</evidence>
<dbReference type="EMBL" id="UYJE01003511">
    <property type="protein sequence ID" value="VDI19934.1"/>
    <property type="molecule type" value="Genomic_DNA"/>
</dbReference>
<protein>
    <submittedName>
        <fullName evidence="2">Uncharacterized protein</fullName>
    </submittedName>
</protein>
<name>A0A8B6DJB0_MYTGA</name>
<keyword evidence="3" id="KW-1185">Reference proteome</keyword>
<reference evidence="2" key="1">
    <citation type="submission" date="2018-11" db="EMBL/GenBank/DDBJ databases">
        <authorList>
            <person name="Alioto T."/>
            <person name="Alioto T."/>
        </authorList>
    </citation>
    <scope>NUCLEOTIDE SEQUENCE</scope>
</reference>
<dbReference type="Gene3D" id="1.10.10.10">
    <property type="entry name" value="Winged helix-like DNA-binding domain superfamily/Winged helix DNA-binding domain"/>
    <property type="match status" value="1"/>
</dbReference>
<feature type="compositionally biased region" description="Polar residues" evidence="1">
    <location>
        <begin position="243"/>
        <end position="253"/>
    </location>
</feature>
<gene>
    <name evidence="2" type="ORF">MGAL_10B007697</name>
</gene>
<proteinExistence type="predicted"/>
<feature type="region of interest" description="Disordered" evidence="1">
    <location>
        <begin position="187"/>
        <end position="254"/>
    </location>
</feature>
<accession>A0A8B6DJB0</accession>
<feature type="compositionally biased region" description="Polar residues" evidence="1">
    <location>
        <begin position="187"/>
        <end position="196"/>
    </location>
</feature>
<comment type="caution">
    <text evidence="2">The sequence shown here is derived from an EMBL/GenBank/DDBJ whole genome shotgun (WGS) entry which is preliminary data.</text>
</comment>
<evidence type="ECO:0000313" key="2">
    <source>
        <dbReference type="EMBL" id="VDI19934.1"/>
    </source>
</evidence>